<organism evidence="6 7">
    <name type="scientific">Exiguobacterium mexicanum</name>
    <dbReference type="NCBI Taxonomy" id="340146"/>
    <lineage>
        <taxon>Bacteria</taxon>
        <taxon>Bacillati</taxon>
        <taxon>Bacillota</taxon>
        <taxon>Bacilli</taxon>
        <taxon>Bacillales</taxon>
        <taxon>Bacillales Family XII. Incertae Sedis</taxon>
        <taxon>Exiguobacterium</taxon>
    </lineage>
</organism>
<feature type="transmembrane region" description="Helical" evidence="5">
    <location>
        <begin position="102"/>
        <end position="131"/>
    </location>
</feature>
<evidence type="ECO:0000256" key="1">
    <source>
        <dbReference type="ARBA" id="ARBA00004141"/>
    </source>
</evidence>
<evidence type="ECO:0000256" key="2">
    <source>
        <dbReference type="ARBA" id="ARBA00022692"/>
    </source>
</evidence>
<keyword evidence="2 5" id="KW-0812">Transmembrane</keyword>
<keyword evidence="4 5" id="KW-0472">Membrane</keyword>
<feature type="transmembrane region" description="Helical" evidence="5">
    <location>
        <begin position="225"/>
        <end position="248"/>
    </location>
</feature>
<accession>A0ABT7MNV9</accession>
<proteinExistence type="predicted"/>
<dbReference type="Gene3D" id="1.20.1080.10">
    <property type="entry name" value="Glycerol uptake facilitator protein"/>
    <property type="match status" value="1"/>
</dbReference>
<dbReference type="EMBL" id="JASWER010000005">
    <property type="protein sequence ID" value="MDL5376889.1"/>
    <property type="molecule type" value="Genomic_DNA"/>
</dbReference>
<dbReference type="PANTHER" id="PTHR30520">
    <property type="entry name" value="FORMATE TRANSPORTER-RELATED"/>
    <property type="match status" value="1"/>
</dbReference>
<evidence type="ECO:0000256" key="4">
    <source>
        <dbReference type="ARBA" id="ARBA00023136"/>
    </source>
</evidence>
<evidence type="ECO:0000256" key="3">
    <source>
        <dbReference type="ARBA" id="ARBA00022989"/>
    </source>
</evidence>
<dbReference type="RefSeq" id="WP_214718673.1">
    <property type="nucleotide sequence ID" value="NZ_CP183077.1"/>
</dbReference>
<feature type="transmembrane region" description="Helical" evidence="5">
    <location>
        <begin position="185"/>
        <end position="213"/>
    </location>
</feature>
<dbReference type="Proteomes" id="UP001230807">
    <property type="component" value="Unassembled WGS sequence"/>
</dbReference>
<dbReference type="Pfam" id="PF01226">
    <property type="entry name" value="Form_Nir_trans"/>
    <property type="match status" value="1"/>
</dbReference>
<evidence type="ECO:0000256" key="5">
    <source>
        <dbReference type="SAM" id="Phobius"/>
    </source>
</evidence>
<evidence type="ECO:0000313" key="6">
    <source>
        <dbReference type="EMBL" id="MDL5376889.1"/>
    </source>
</evidence>
<sequence>MEKQAVEYMEEAAYKKATLLRHAFGHYALRSIVAGFLIGIGVVFAFSVGNMFIDVPGTMLFAGMSFSVALVFIVWMGGELFTSNTMYLYTGAKRGRVDWRDLTAVWGISWIGNLVGALLLVGLVIGAHSMGDVDADHLLSVVATKKMGGEALAIFLKGILCNILVCIAIFMPLKTKNDVAKIMLTMLPVVIFFAAGFEHSIANMGIFGLVLYYVPSEAINVSLALHNLVFATLGNIVGGALFVAGTYVHLNAKPADTKIESIRQQA</sequence>
<comment type="subcellular location">
    <subcellularLocation>
        <location evidence="1">Membrane</location>
        <topology evidence="1">Multi-pass membrane protein</topology>
    </subcellularLocation>
</comment>
<comment type="caution">
    <text evidence="6">The sequence shown here is derived from an EMBL/GenBank/DDBJ whole genome shotgun (WGS) entry which is preliminary data.</text>
</comment>
<evidence type="ECO:0000313" key="7">
    <source>
        <dbReference type="Proteomes" id="UP001230807"/>
    </source>
</evidence>
<protein>
    <submittedName>
        <fullName evidence="6">Formate/nitrite transporter family protein</fullName>
    </submittedName>
</protein>
<dbReference type="InterPro" id="IPR023271">
    <property type="entry name" value="Aquaporin-like"/>
</dbReference>
<feature type="transmembrane region" description="Helical" evidence="5">
    <location>
        <begin position="151"/>
        <end position="173"/>
    </location>
</feature>
<name>A0ABT7MNV9_9BACL</name>
<feature type="transmembrane region" description="Helical" evidence="5">
    <location>
        <begin position="59"/>
        <end position="81"/>
    </location>
</feature>
<dbReference type="InterPro" id="IPR000292">
    <property type="entry name" value="For/NO2_transpt"/>
</dbReference>
<gene>
    <name evidence="6" type="ORF">QR695_07695</name>
</gene>
<keyword evidence="7" id="KW-1185">Reference proteome</keyword>
<feature type="transmembrane region" description="Helical" evidence="5">
    <location>
        <begin position="27"/>
        <end position="53"/>
    </location>
</feature>
<dbReference type="PANTHER" id="PTHR30520:SF8">
    <property type="entry name" value="NITRITE TRANSPORTER NIRC"/>
    <property type="match status" value="1"/>
</dbReference>
<reference evidence="6 7" key="1">
    <citation type="submission" date="2023-06" db="EMBL/GenBank/DDBJ databases">
        <title>Influencing factors and mechanism of Cr(VI) reduction by facultative anaerobic Exiguobacterium sp. PY14.</title>
        <authorList>
            <person name="Zou L."/>
        </authorList>
    </citation>
    <scope>NUCLEOTIDE SEQUENCE [LARGE SCALE GENOMIC DNA]</scope>
    <source>
        <strain evidence="6 7">PY14</strain>
    </source>
</reference>
<keyword evidence="3 5" id="KW-1133">Transmembrane helix</keyword>